<name>N1QE43_SPHMS</name>
<protein>
    <recommendedName>
        <fullName evidence="10">Dynein light intermediate chain</fullName>
    </recommendedName>
</protein>
<feature type="compositionally biased region" description="Gly residues" evidence="7">
    <location>
        <begin position="615"/>
        <end position="627"/>
    </location>
</feature>
<feature type="compositionally biased region" description="Polar residues" evidence="7">
    <location>
        <begin position="578"/>
        <end position="596"/>
    </location>
</feature>
<proteinExistence type="predicted"/>
<evidence type="ECO:0000256" key="5">
    <source>
        <dbReference type="ARBA" id="ARBA00023175"/>
    </source>
</evidence>
<evidence type="ECO:0000256" key="4">
    <source>
        <dbReference type="ARBA" id="ARBA00023017"/>
    </source>
</evidence>
<feature type="compositionally biased region" description="Polar residues" evidence="7">
    <location>
        <begin position="382"/>
        <end position="405"/>
    </location>
</feature>
<feature type="compositionally biased region" description="Basic and acidic residues" evidence="7">
    <location>
        <begin position="477"/>
        <end position="491"/>
    </location>
</feature>
<gene>
    <name evidence="8" type="ORF">SEPMUDRAFT_69805</name>
</gene>
<feature type="region of interest" description="Disordered" evidence="7">
    <location>
        <begin position="153"/>
        <end position="179"/>
    </location>
</feature>
<evidence type="ECO:0008006" key="10">
    <source>
        <dbReference type="Google" id="ProtNLM"/>
    </source>
</evidence>
<dbReference type="Proteomes" id="UP000016931">
    <property type="component" value="Unassembled WGS sequence"/>
</dbReference>
<feature type="compositionally biased region" description="Basic and acidic residues" evidence="7">
    <location>
        <begin position="549"/>
        <end position="558"/>
    </location>
</feature>
<dbReference type="AlphaFoldDB" id="N1QE43"/>
<feature type="region of interest" description="Disordered" evidence="7">
    <location>
        <begin position="1"/>
        <end position="22"/>
    </location>
</feature>
<keyword evidence="5" id="KW-0505">Motor protein</keyword>
<dbReference type="OMA" id="KVNDHIG"/>
<feature type="compositionally biased region" description="Acidic residues" evidence="7">
    <location>
        <begin position="169"/>
        <end position="179"/>
    </location>
</feature>
<feature type="region of interest" description="Disordered" evidence="7">
    <location>
        <begin position="477"/>
        <end position="510"/>
    </location>
</feature>
<dbReference type="PANTHER" id="PTHR12688:SF0">
    <property type="entry name" value="DYNEIN LIGHT INTERMEDIATE CHAIN"/>
    <property type="match status" value="1"/>
</dbReference>
<dbReference type="InterPro" id="IPR008467">
    <property type="entry name" value="Dynein1_light_intermed_chain"/>
</dbReference>
<sequence>MTTIARGRRDTTTAARKKKSQRTDIWSNLLRQTREAQARNRTQAVQHRELIICGGSPADQRSFVQSLTRPPPAQPPSRNQERKQQKARGELRLSNRYAYGYGHVTLYSPPQQSGTGVQVLGAEAEEVARLEVHALPQPTSEYAGTLRGLLVRRKKKKDQQTEGQQKDAEAEEPVDEYEGATEQRRPGVCVLLSWKEPWNFLDQLRRWLQLLAQALLQPGVAATDPLDVLKEAQVPLTVVVQHTETQEDLFREGYKEEDFDFISQCLRTALLPLHPLSALVYTPSAAPPQQPGSTLSEPQKVVFNSLGLDLAALSPKRSRSSSGAERKDELIVKHEFMDRMAIVIPAGWDSPAFIRTLSETFSPEDIVSGWLEDLQPPPTPSPSKLQSSPQIEQSNTSPSPEQSNGGAEVYESSPVLEDDVEDALTSLPAKQLSSASAVQSYENRVFNPEAHKANKGPPQIEVVTKPDQKFLAEMREHLQQLEQQDREREAKGQNSGVSNTGLSSTTRVSALPAGESTGALSELGEVSFNVGGVSYDSVSAEAAINALKKGRDGDEGSSRIHTPKPRGPGGNRMDANSGKETPGSSFKSPESASNSKAPLDVDKLEEYFQSLLTKSGGGGGGGGGGTGSRNATPTRR</sequence>
<dbReference type="GO" id="GO:0035974">
    <property type="term" value="C:meiotic spindle pole body"/>
    <property type="evidence" value="ECO:0007669"/>
    <property type="project" value="TreeGrafter"/>
</dbReference>
<evidence type="ECO:0000313" key="8">
    <source>
        <dbReference type="EMBL" id="EMF10570.1"/>
    </source>
</evidence>
<dbReference type="GO" id="GO:0007018">
    <property type="term" value="P:microtubule-based movement"/>
    <property type="evidence" value="ECO:0007669"/>
    <property type="project" value="InterPro"/>
</dbReference>
<feature type="compositionally biased region" description="Polar residues" evidence="7">
    <location>
        <begin position="492"/>
        <end position="508"/>
    </location>
</feature>
<dbReference type="eggNOG" id="KOG3905">
    <property type="taxonomic scope" value="Eukaryota"/>
</dbReference>
<dbReference type="OrthoDB" id="27603at2759"/>
<dbReference type="RefSeq" id="XP_016758691.1">
    <property type="nucleotide sequence ID" value="XM_016909877.1"/>
</dbReference>
<dbReference type="GO" id="GO:0005874">
    <property type="term" value="C:microtubule"/>
    <property type="evidence" value="ECO:0007669"/>
    <property type="project" value="UniProtKB-KW"/>
</dbReference>
<evidence type="ECO:0000256" key="6">
    <source>
        <dbReference type="ARBA" id="ARBA00023212"/>
    </source>
</evidence>
<evidence type="ECO:0000256" key="1">
    <source>
        <dbReference type="ARBA" id="ARBA00004245"/>
    </source>
</evidence>
<keyword evidence="2" id="KW-0963">Cytoplasm</keyword>
<feature type="region of interest" description="Disordered" evidence="7">
    <location>
        <begin position="369"/>
        <end position="411"/>
    </location>
</feature>
<dbReference type="STRING" id="692275.N1QE43"/>
<dbReference type="GO" id="GO:0000226">
    <property type="term" value="P:microtubule cytoskeleton organization"/>
    <property type="evidence" value="ECO:0007669"/>
    <property type="project" value="TreeGrafter"/>
</dbReference>
<evidence type="ECO:0000313" key="9">
    <source>
        <dbReference type="Proteomes" id="UP000016931"/>
    </source>
</evidence>
<feature type="compositionally biased region" description="Basic and acidic residues" evidence="7">
    <location>
        <begin position="79"/>
        <end position="91"/>
    </location>
</feature>
<accession>N1QE43</accession>
<dbReference type="PANTHER" id="PTHR12688">
    <property type="entry name" value="DYNEIN LIGHT INTERMEDIATE CHAIN"/>
    <property type="match status" value="1"/>
</dbReference>
<keyword evidence="6" id="KW-0206">Cytoskeleton</keyword>
<dbReference type="EMBL" id="KB456267">
    <property type="protein sequence ID" value="EMF10570.1"/>
    <property type="molecule type" value="Genomic_DNA"/>
</dbReference>
<keyword evidence="4" id="KW-0243">Dynein</keyword>
<feature type="region of interest" description="Disordered" evidence="7">
    <location>
        <begin position="546"/>
        <end position="636"/>
    </location>
</feature>
<organism evidence="8 9">
    <name type="scientific">Sphaerulina musiva (strain SO2202)</name>
    <name type="common">Poplar stem canker fungus</name>
    <name type="synonym">Septoria musiva</name>
    <dbReference type="NCBI Taxonomy" id="692275"/>
    <lineage>
        <taxon>Eukaryota</taxon>
        <taxon>Fungi</taxon>
        <taxon>Dikarya</taxon>
        <taxon>Ascomycota</taxon>
        <taxon>Pezizomycotina</taxon>
        <taxon>Dothideomycetes</taxon>
        <taxon>Dothideomycetidae</taxon>
        <taxon>Mycosphaerellales</taxon>
        <taxon>Mycosphaerellaceae</taxon>
        <taxon>Sphaerulina</taxon>
    </lineage>
</organism>
<keyword evidence="3" id="KW-0493">Microtubule</keyword>
<dbReference type="GO" id="GO:0005868">
    <property type="term" value="C:cytoplasmic dynein complex"/>
    <property type="evidence" value="ECO:0007669"/>
    <property type="project" value="InterPro"/>
</dbReference>
<dbReference type="HOGENOM" id="CLU_024211_1_0_1"/>
<keyword evidence="9" id="KW-1185">Reference proteome</keyword>
<evidence type="ECO:0000256" key="3">
    <source>
        <dbReference type="ARBA" id="ARBA00022701"/>
    </source>
</evidence>
<comment type="subcellular location">
    <subcellularLocation>
        <location evidence="1">Cytoplasm</location>
        <location evidence="1">Cytoskeleton</location>
    </subcellularLocation>
</comment>
<feature type="compositionally biased region" description="Basic and acidic residues" evidence="7">
    <location>
        <begin position="158"/>
        <end position="168"/>
    </location>
</feature>
<feature type="region of interest" description="Disordered" evidence="7">
    <location>
        <begin position="65"/>
        <end position="91"/>
    </location>
</feature>
<reference evidence="8 9" key="1">
    <citation type="journal article" date="2012" name="PLoS Pathog.">
        <title>Diverse lifestyles and strategies of plant pathogenesis encoded in the genomes of eighteen Dothideomycetes fungi.</title>
        <authorList>
            <person name="Ohm R.A."/>
            <person name="Feau N."/>
            <person name="Henrissat B."/>
            <person name="Schoch C.L."/>
            <person name="Horwitz B.A."/>
            <person name="Barry K.W."/>
            <person name="Condon B.J."/>
            <person name="Copeland A.C."/>
            <person name="Dhillon B."/>
            <person name="Glaser F."/>
            <person name="Hesse C.N."/>
            <person name="Kosti I."/>
            <person name="LaButti K."/>
            <person name="Lindquist E.A."/>
            <person name="Lucas S."/>
            <person name="Salamov A.A."/>
            <person name="Bradshaw R.E."/>
            <person name="Ciuffetti L."/>
            <person name="Hamelin R.C."/>
            <person name="Kema G.H.J."/>
            <person name="Lawrence C."/>
            <person name="Scott J.A."/>
            <person name="Spatafora J.W."/>
            <person name="Turgeon B.G."/>
            <person name="de Wit P.J.G.M."/>
            <person name="Zhong S."/>
            <person name="Goodwin S.B."/>
            <person name="Grigoriev I.V."/>
        </authorList>
    </citation>
    <scope>NUCLEOTIDE SEQUENCE [LARGE SCALE GENOMIC DNA]</scope>
    <source>
        <strain evidence="8 9">SO2202</strain>
    </source>
</reference>
<dbReference type="GO" id="GO:0045504">
    <property type="term" value="F:dynein heavy chain binding"/>
    <property type="evidence" value="ECO:0007669"/>
    <property type="project" value="TreeGrafter"/>
</dbReference>
<evidence type="ECO:0000256" key="7">
    <source>
        <dbReference type="SAM" id="MobiDB-lite"/>
    </source>
</evidence>
<evidence type="ECO:0000256" key="2">
    <source>
        <dbReference type="ARBA" id="ARBA00022490"/>
    </source>
</evidence>
<dbReference type="GeneID" id="27907014"/>